<dbReference type="PROSITE" id="PS51318">
    <property type="entry name" value="TAT"/>
    <property type="match status" value="1"/>
</dbReference>
<dbReference type="OrthoDB" id="8727862at2"/>
<dbReference type="Pfam" id="PF07715">
    <property type="entry name" value="Plug"/>
    <property type="match status" value="1"/>
</dbReference>
<keyword evidence="3 8" id="KW-1134">Transmembrane beta strand</keyword>
<dbReference type="GO" id="GO:0009279">
    <property type="term" value="C:cell outer membrane"/>
    <property type="evidence" value="ECO:0007669"/>
    <property type="project" value="UniProtKB-SubCell"/>
</dbReference>
<comment type="caution">
    <text evidence="12">The sequence shown here is derived from an EMBL/GenBank/DDBJ whole genome shotgun (WGS) entry which is preliminary data.</text>
</comment>
<feature type="domain" description="TonB-dependent receptor plug" evidence="11">
    <location>
        <begin position="69"/>
        <end position="173"/>
    </location>
</feature>
<evidence type="ECO:0000256" key="4">
    <source>
        <dbReference type="ARBA" id="ARBA00022692"/>
    </source>
</evidence>
<feature type="domain" description="TonB-dependent receptor-like beta-barrel" evidence="10">
    <location>
        <begin position="294"/>
        <end position="828"/>
    </location>
</feature>
<keyword evidence="5 9" id="KW-0798">TonB box</keyword>
<dbReference type="AlphaFoldDB" id="A0A545TAM3"/>
<dbReference type="NCBIfam" id="TIGR01782">
    <property type="entry name" value="TonB-Xanth-Caul"/>
    <property type="match status" value="1"/>
</dbReference>
<evidence type="ECO:0000256" key="1">
    <source>
        <dbReference type="ARBA" id="ARBA00004571"/>
    </source>
</evidence>
<dbReference type="PANTHER" id="PTHR40980:SF4">
    <property type="entry name" value="TONB-DEPENDENT RECEPTOR-LIKE BETA-BARREL DOMAIN-CONTAINING PROTEIN"/>
    <property type="match status" value="1"/>
</dbReference>
<dbReference type="InterPro" id="IPR037066">
    <property type="entry name" value="Plug_dom_sf"/>
</dbReference>
<dbReference type="Gene3D" id="2.40.170.20">
    <property type="entry name" value="TonB-dependent receptor, beta-barrel domain"/>
    <property type="match status" value="1"/>
</dbReference>
<sequence length="862" mass="95174">MRDTNNPTNREPLRRRLSLAAAVAGATALATLPVTVNTARAQAGGDESVLEEVTVTGIRAATANALSRQRNADNLVSALSTDDIGNFPDQNVAEATRRLPGISVENDQGEGRFVIIRGIDPNLNTTTINGFSVPSPQRDGRQVALDVIPSDLVSAIVVTKLPTASMDGDAIGGSIDVETLNPLEREGLWFSSRVEGGYSDLTDDFNPKLSFTGGTQSDDGRLGVAGAISWSDRDFGSDNIEIDGGFRDNDSPSEPEFRNYTISRERLGVALNVDFRAADNTLLYVKSLYSDFDDFEARQRTEFAIRDADAVTVNNGVTRVTDNLRVDRDQRARRQRQKIYAVQSGIELDRDVWSVDIGLGYARAEEDETDRLSTEFRRTFGQADSPDFLFEYDARDPKRPRIGGANSTTQALLQSAQLFELDGLEYEDNRTRDEEWAAHIDIARELQIGGRRSEIQFGAKVRLRDKDNDQSLWAPDELPTKADGSPYTAADFAQSADYGLGDFGPAIGESAVRREFEAIARNGELDVFESFAADYDASEDIYAGYVQALVEFDRVRVTGGIRVERTEFSSTGFLVGEDLTSIRDDNSYTNVLPSLVAVFEPREDLIVRAGYARTLSRPLVDAAVTRIAIDDEDADIGNAQLDPFVSDNLDITIEYYPGRFSVLSAGLFYKDISDFIVDQDIIGTAAFAPFADNPAFEDVTSAIQAQNAASAELLGIELNAQHAFDNLPAPFDGLIVAANYTYSDGETELADGRKVPLPRQSENLASATIGYEKDGISVRLAMAYRSRYLEELDSEGFRDRFVESHLQYDLTAKYDISDQLQIYAEWINIDDRPYHATFDGKRYLAQIEEYGWSAAFGLKFTY</sequence>
<dbReference type="InterPro" id="IPR039426">
    <property type="entry name" value="TonB-dep_rcpt-like"/>
</dbReference>
<evidence type="ECO:0000259" key="10">
    <source>
        <dbReference type="Pfam" id="PF00593"/>
    </source>
</evidence>
<accession>A0A545TAM3</accession>
<dbReference type="Proteomes" id="UP000319732">
    <property type="component" value="Unassembled WGS sequence"/>
</dbReference>
<evidence type="ECO:0000256" key="2">
    <source>
        <dbReference type="ARBA" id="ARBA00022448"/>
    </source>
</evidence>
<evidence type="ECO:0000256" key="5">
    <source>
        <dbReference type="ARBA" id="ARBA00023077"/>
    </source>
</evidence>
<dbReference type="Pfam" id="PF00593">
    <property type="entry name" value="TonB_dep_Rec_b-barrel"/>
    <property type="match status" value="1"/>
</dbReference>
<dbReference type="CDD" id="cd01347">
    <property type="entry name" value="ligand_gated_channel"/>
    <property type="match status" value="1"/>
</dbReference>
<evidence type="ECO:0000259" key="11">
    <source>
        <dbReference type="Pfam" id="PF07715"/>
    </source>
</evidence>
<keyword evidence="2 8" id="KW-0813">Transport</keyword>
<dbReference type="SUPFAM" id="SSF56935">
    <property type="entry name" value="Porins"/>
    <property type="match status" value="1"/>
</dbReference>
<keyword evidence="7 8" id="KW-0998">Cell outer membrane</keyword>
<evidence type="ECO:0000256" key="9">
    <source>
        <dbReference type="RuleBase" id="RU003357"/>
    </source>
</evidence>
<name>A0A545TAM3_9GAMM</name>
<evidence type="ECO:0000256" key="6">
    <source>
        <dbReference type="ARBA" id="ARBA00023136"/>
    </source>
</evidence>
<keyword evidence="6 8" id="KW-0472">Membrane</keyword>
<organism evidence="12 13">
    <name type="scientific">Exilibacterium tricleocarpae</name>
    <dbReference type="NCBI Taxonomy" id="2591008"/>
    <lineage>
        <taxon>Bacteria</taxon>
        <taxon>Pseudomonadati</taxon>
        <taxon>Pseudomonadota</taxon>
        <taxon>Gammaproteobacteria</taxon>
        <taxon>Cellvibrionales</taxon>
        <taxon>Cellvibrionaceae</taxon>
        <taxon>Exilibacterium</taxon>
    </lineage>
</organism>
<dbReference type="InterPro" id="IPR000531">
    <property type="entry name" value="Beta-barrel_TonB"/>
</dbReference>
<dbReference type="Gene3D" id="2.170.130.10">
    <property type="entry name" value="TonB-dependent receptor, plug domain"/>
    <property type="match status" value="1"/>
</dbReference>
<dbReference type="InterPro" id="IPR006311">
    <property type="entry name" value="TAT_signal"/>
</dbReference>
<keyword evidence="4 8" id="KW-0812">Transmembrane</keyword>
<evidence type="ECO:0000256" key="7">
    <source>
        <dbReference type="ARBA" id="ARBA00023237"/>
    </source>
</evidence>
<evidence type="ECO:0000313" key="12">
    <source>
        <dbReference type="EMBL" id="TQV74272.1"/>
    </source>
</evidence>
<evidence type="ECO:0000256" key="3">
    <source>
        <dbReference type="ARBA" id="ARBA00022452"/>
    </source>
</evidence>
<dbReference type="RefSeq" id="WP_142905495.1">
    <property type="nucleotide sequence ID" value="NZ_ML660096.1"/>
</dbReference>
<reference evidence="12 13" key="1">
    <citation type="submission" date="2019-06" db="EMBL/GenBank/DDBJ databases">
        <title>Whole genome sequence for Cellvibrionaceae sp. R142.</title>
        <authorList>
            <person name="Wang G."/>
        </authorList>
    </citation>
    <scope>NUCLEOTIDE SEQUENCE [LARGE SCALE GENOMIC DNA]</scope>
    <source>
        <strain evidence="12 13">R142</strain>
    </source>
</reference>
<dbReference type="EMBL" id="VHSG01000017">
    <property type="protein sequence ID" value="TQV74272.1"/>
    <property type="molecule type" value="Genomic_DNA"/>
</dbReference>
<proteinExistence type="inferred from homology"/>
<comment type="subcellular location">
    <subcellularLocation>
        <location evidence="1 8">Cell outer membrane</location>
        <topology evidence="1 8">Multi-pass membrane protein</topology>
    </subcellularLocation>
</comment>
<comment type="similarity">
    <text evidence="8 9">Belongs to the TonB-dependent receptor family.</text>
</comment>
<dbReference type="InterPro" id="IPR012910">
    <property type="entry name" value="Plug_dom"/>
</dbReference>
<dbReference type="InterPro" id="IPR010104">
    <property type="entry name" value="TonB_rcpt_bac"/>
</dbReference>
<keyword evidence="12" id="KW-0675">Receptor</keyword>
<evidence type="ECO:0000256" key="8">
    <source>
        <dbReference type="PROSITE-ProRule" id="PRU01360"/>
    </source>
</evidence>
<protein>
    <submittedName>
        <fullName evidence="12">TonB-dependent receptor</fullName>
    </submittedName>
</protein>
<dbReference type="InterPro" id="IPR036942">
    <property type="entry name" value="Beta-barrel_TonB_sf"/>
</dbReference>
<dbReference type="PROSITE" id="PS52016">
    <property type="entry name" value="TONB_DEPENDENT_REC_3"/>
    <property type="match status" value="1"/>
</dbReference>
<dbReference type="PANTHER" id="PTHR40980">
    <property type="entry name" value="PLUG DOMAIN-CONTAINING PROTEIN"/>
    <property type="match status" value="1"/>
</dbReference>
<keyword evidence="13" id="KW-1185">Reference proteome</keyword>
<evidence type="ECO:0000313" key="13">
    <source>
        <dbReference type="Proteomes" id="UP000319732"/>
    </source>
</evidence>
<gene>
    <name evidence="12" type="ORF">FKG94_16855</name>
</gene>